<evidence type="ECO:0000313" key="3">
    <source>
        <dbReference type="Proteomes" id="UP001337723"/>
    </source>
</evidence>
<keyword evidence="3" id="KW-1185">Reference proteome</keyword>
<evidence type="ECO:0000256" key="1">
    <source>
        <dbReference type="SAM" id="Phobius"/>
    </source>
</evidence>
<protein>
    <submittedName>
        <fullName evidence="2">Uncharacterized protein</fullName>
    </submittedName>
</protein>
<dbReference type="Proteomes" id="UP001337723">
    <property type="component" value="Chromosome"/>
</dbReference>
<name>A0AA48H6Z9_9RHOB</name>
<dbReference type="RefSeq" id="WP_338273571.1">
    <property type="nucleotide sequence ID" value="NZ_AP027266.1"/>
</dbReference>
<accession>A0AA48H6Z9</accession>
<keyword evidence="1" id="KW-0472">Membrane</keyword>
<dbReference type="EMBL" id="AP027266">
    <property type="protein sequence ID" value="BDW84048.1"/>
    <property type="molecule type" value="Genomic_DNA"/>
</dbReference>
<feature type="transmembrane region" description="Helical" evidence="1">
    <location>
        <begin position="62"/>
        <end position="78"/>
    </location>
</feature>
<organism evidence="2 3">
    <name type="scientific">Roseicyclus marinus</name>
    <dbReference type="NCBI Taxonomy" id="2161673"/>
    <lineage>
        <taxon>Bacteria</taxon>
        <taxon>Pseudomonadati</taxon>
        <taxon>Pseudomonadota</taxon>
        <taxon>Alphaproteobacteria</taxon>
        <taxon>Rhodobacterales</taxon>
        <taxon>Roseobacteraceae</taxon>
        <taxon>Roseicyclus</taxon>
    </lineage>
</organism>
<gene>
    <name evidence="2" type="ORF">MACH21_02250</name>
</gene>
<sequence length="150" mass="16360">MDPHLPTRNIFTPETPLDPGEGVVAQFHADRATYWRENAWLAAIAMAAGMGILWALGNEHVWTGAVGGLLAIAVRALYLSSDETRMRWDLTDRRLLGPGPRVIALDNIAQVNTIFSAVQVVTVTGDKHLLKYQADAMATKARIDAARGRA</sequence>
<dbReference type="KEGG" id="rmai:MACH21_02250"/>
<feature type="transmembrane region" description="Helical" evidence="1">
    <location>
        <begin position="39"/>
        <end position="56"/>
    </location>
</feature>
<dbReference type="AlphaFoldDB" id="A0AA48H6Z9"/>
<reference evidence="2 3" key="1">
    <citation type="submission" date="2023-01" db="EMBL/GenBank/DDBJ databases">
        <title>Complete genome sequence of Roseicyclus marinus strain Dej080120_10.</title>
        <authorList>
            <person name="Ueki S."/>
            <person name="Maruyama F."/>
        </authorList>
    </citation>
    <scope>NUCLEOTIDE SEQUENCE [LARGE SCALE GENOMIC DNA]</scope>
    <source>
        <strain evidence="2 3">Dej080120_10</strain>
    </source>
</reference>
<keyword evidence="1" id="KW-0812">Transmembrane</keyword>
<proteinExistence type="predicted"/>
<keyword evidence="1" id="KW-1133">Transmembrane helix</keyword>
<evidence type="ECO:0000313" key="2">
    <source>
        <dbReference type="EMBL" id="BDW84048.1"/>
    </source>
</evidence>